<proteinExistence type="predicted"/>
<gene>
    <name evidence="2" type="ORF">VTJ49DRAFT_7622</name>
</gene>
<name>A0ABR3VGE3_HUMIN</name>
<dbReference type="Proteomes" id="UP001583172">
    <property type="component" value="Unassembled WGS sequence"/>
</dbReference>
<accession>A0ABR3VGE3</accession>
<evidence type="ECO:0000313" key="2">
    <source>
        <dbReference type="EMBL" id="KAL1840924.1"/>
    </source>
</evidence>
<evidence type="ECO:0000313" key="3">
    <source>
        <dbReference type="Proteomes" id="UP001583172"/>
    </source>
</evidence>
<protein>
    <submittedName>
        <fullName evidence="2">Uncharacterized protein</fullName>
    </submittedName>
</protein>
<feature type="signal peptide" evidence="1">
    <location>
        <begin position="1"/>
        <end position="19"/>
    </location>
</feature>
<keyword evidence="3" id="KW-1185">Reference proteome</keyword>
<organism evidence="2 3">
    <name type="scientific">Humicola insolens</name>
    <name type="common">Soft-rot fungus</name>
    <dbReference type="NCBI Taxonomy" id="85995"/>
    <lineage>
        <taxon>Eukaryota</taxon>
        <taxon>Fungi</taxon>
        <taxon>Dikarya</taxon>
        <taxon>Ascomycota</taxon>
        <taxon>Pezizomycotina</taxon>
        <taxon>Sordariomycetes</taxon>
        <taxon>Sordariomycetidae</taxon>
        <taxon>Sordariales</taxon>
        <taxon>Chaetomiaceae</taxon>
        <taxon>Mycothermus</taxon>
    </lineage>
</organism>
<feature type="chain" id="PRO_5046774130" evidence="1">
    <location>
        <begin position="20"/>
        <end position="103"/>
    </location>
</feature>
<comment type="caution">
    <text evidence="2">The sequence shown here is derived from an EMBL/GenBank/DDBJ whole genome shotgun (WGS) entry which is preliminary data.</text>
</comment>
<keyword evidence="1" id="KW-0732">Signal</keyword>
<reference evidence="2 3" key="1">
    <citation type="journal article" date="2024" name="Commun. Biol.">
        <title>Comparative genomic analysis of thermophilic fungi reveals convergent evolutionary adaptations and gene losses.</title>
        <authorList>
            <person name="Steindorff A.S."/>
            <person name="Aguilar-Pontes M.V."/>
            <person name="Robinson A.J."/>
            <person name="Andreopoulos B."/>
            <person name="LaButti K."/>
            <person name="Kuo A."/>
            <person name="Mondo S."/>
            <person name="Riley R."/>
            <person name="Otillar R."/>
            <person name="Haridas S."/>
            <person name="Lipzen A."/>
            <person name="Grimwood J."/>
            <person name="Schmutz J."/>
            <person name="Clum A."/>
            <person name="Reid I.D."/>
            <person name="Moisan M.C."/>
            <person name="Butler G."/>
            <person name="Nguyen T.T.M."/>
            <person name="Dewar K."/>
            <person name="Conant G."/>
            <person name="Drula E."/>
            <person name="Henrissat B."/>
            <person name="Hansel C."/>
            <person name="Singer S."/>
            <person name="Hutchinson M.I."/>
            <person name="de Vries R.P."/>
            <person name="Natvig D.O."/>
            <person name="Powell A.J."/>
            <person name="Tsang A."/>
            <person name="Grigoriev I.V."/>
        </authorList>
    </citation>
    <scope>NUCLEOTIDE SEQUENCE [LARGE SCALE GENOMIC DNA]</scope>
    <source>
        <strain evidence="2 3">CBS 620.91</strain>
    </source>
</reference>
<sequence length="103" mass="10503">MIPFKPLLLAVLAASTVLANPLPQTTDLEQCGPVVCAQGTTCCNPSCGICTPPGVACTMQACQPCGDTVCQLGTVCCNDSCGICAPPGEPCTTQLCQKLPPKF</sequence>
<dbReference type="EMBL" id="JAZGSY010000094">
    <property type="protein sequence ID" value="KAL1840924.1"/>
    <property type="molecule type" value="Genomic_DNA"/>
</dbReference>
<evidence type="ECO:0000256" key="1">
    <source>
        <dbReference type="SAM" id="SignalP"/>
    </source>
</evidence>